<reference evidence="2 3" key="1">
    <citation type="journal article" date="2015" name="Int. J. Syst. Evol. Microbiol.">
        <title>Amycolatopsis rhabdoformis sp. nov., an actinomycete isolated from a tropical forest soil.</title>
        <authorList>
            <person name="Souza W.R."/>
            <person name="Silva R.E."/>
            <person name="Goodfellow M."/>
            <person name="Busarakam K."/>
            <person name="Figueiro F.S."/>
            <person name="Ferreira D."/>
            <person name="Rodrigues-Filho E."/>
            <person name="Moraes L.A.B."/>
            <person name="Zucchi T.D."/>
        </authorList>
    </citation>
    <scope>NUCLEOTIDE SEQUENCE [LARGE SCALE GENOMIC DNA]</scope>
    <source>
        <strain evidence="2 3">NCIMB 14900</strain>
    </source>
</reference>
<gene>
    <name evidence="2" type="ORF">VSH64_30360</name>
</gene>
<dbReference type="EMBL" id="CP142149">
    <property type="protein sequence ID" value="WSE27157.1"/>
    <property type="molecule type" value="Genomic_DNA"/>
</dbReference>
<keyword evidence="3" id="KW-1185">Reference proteome</keyword>
<proteinExistence type="predicted"/>
<organism evidence="2 3">
    <name type="scientific">Amycolatopsis rhabdoformis</name>
    <dbReference type="NCBI Taxonomy" id="1448059"/>
    <lineage>
        <taxon>Bacteria</taxon>
        <taxon>Bacillati</taxon>
        <taxon>Actinomycetota</taxon>
        <taxon>Actinomycetes</taxon>
        <taxon>Pseudonocardiales</taxon>
        <taxon>Pseudonocardiaceae</taxon>
        <taxon>Amycolatopsis</taxon>
    </lineage>
</organism>
<dbReference type="Proteomes" id="UP001330812">
    <property type="component" value="Chromosome"/>
</dbReference>
<accession>A0ABZ1HY91</accession>
<protein>
    <recommendedName>
        <fullName evidence="4">Nuclear transport factor 2 family protein</fullName>
    </recommendedName>
</protein>
<feature type="signal peptide" evidence="1">
    <location>
        <begin position="1"/>
        <end position="31"/>
    </location>
</feature>
<sequence length="208" mass="21890">MRLHSVNRKTVWRVALTVVLGLTLTAGTADAAVSSARSPAAHPPPVAVPPPGSVYASWTHSHGELVGLAPKARPSDVSSPQAIVSALHEALDGPQGKWNPDRLRSLVVPNAVFMALDLDATGATTVSNNSLVDFLQAVQDVHSQSGWYERVTKIIDVSTVAKKGGKLAVVHYTGVATTTPGGEPVAQGDSQASLMFDGARWWVVSDTW</sequence>
<keyword evidence="1" id="KW-0732">Signal</keyword>
<evidence type="ECO:0000313" key="2">
    <source>
        <dbReference type="EMBL" id="WSE27157.1"/>
    </source>
</evidence>
<name>A0ABZ1HY91_9PSEU</name>
<dbReference type="RefSeq" id="WP_326566167.1">
    <property type="nucleotide sequence ID" value="NZ_CP142149.1"/>
</dbReference>
<evidence type="ECO:0000256" key="1">
    <source>
        <dbReference type="SAM" id="SignalP"/>
    </source>
</evidence>
<feature type="chain" id="PRO_5046960315" description="Nuclear transport factor 2 family protein" evidence="1">
    <location>
        <begin position="32"/>
        <end position="208"/>
    </location>
</feature>
<evidence type="ECO:0000313" key="3">
    <source>
        <dbReference type="Proteomes" id="UP001330812"/>
    </source>
</evidence>
<evidence type="ECO:0008006" key="4">
    <source>
        <dbReference type="Google" id="ProtNLM"/>
    </source>
</evidence>